<name>A0ABQ9W083_SAGOE</name>
<reference evidence="2 3" key="1">
    <citation type="submission" date="2023-05" db="EMBL/GenBank/DDBJ databases">
        <title>B98-5 Cell Line De Novo Hybrid Assembly: An Optical Mapping Approach.</title>
        <authorList>
            <person name="Kananen K."/>
            <person name="Auerbach J.A."/>
            <person name="Kautto E."/>
            <person name="Blachly J.S."/>
        </authorList>
    </citation>
    <scope>NUCLEOTIDE SEQUENCE [LARGE SCALE GENOMIC DNA]</scope>
    <source>
        <strain evidence="2">B95-8</strain>
        <tissue evidence="2">Cell line</tissue>
    </source>
</reference>
<keyword evidence="3" id="KW-1185">Reference proteome</keyword>
<dbReference type="Proteomes" id="UP001266305">
    <property type="component" value="Unassembled WGS sequence"/>
</dbReference>
<dbReference type="EMBL" id="JASSZA010000003">
    <property type="protein sequence ID" value="KAK2115049.1"/>
    <property type="molecule type" value="Genomic_DNA"/>
</dbReference>
<feature type="non-terminal residue" evidence="2">
    <location>
        <position position="81"/>
    </location>
</feature>
<feature type="non-terminal residue" evidence="2">
    <location>
        <position position="1"/>
    </location>
</feature>
<protein>
    <recommendedName>
        <fullName evidence="4">MHC class I antigen</fullName>
    </recommendedName>
</protein>
<organism evidence="2 3">
    <name type="scientific">Saguinus oedipus</name>
    <name type="common">Cotton-top tamarin</name>
    <name type="synonym">Oedipomidas oedipus</name>
    <dbReference type="NCBI Taxonomy" id="9490"/>
    <lineage>
        <taxon>Eukaryota</taxon>
        <taxon>Metazoa</taxon>
        <taxon>Chordata</taxon>
        <taxon>Craniata</taxon>
        <taxon>Vertebrata</taxon>
        <taxon>Euteleostomi</taxon>
        <taxon>Mammalia</taxon>
        <taxon>Eutheria</taxon>
        <taxon>Euarchontoglires</taxon>
        <taxon>Primates</taxon>
        <taxon>Haplorrhini</taxon>
        <taxon>Platyrrhini</taxon>
        <taxon>Cebidae</taxon>
        <taxon>Callitrichinae</taxon>
        <taxon>Saguinus</taxon>
    </lineage>
</organism>
<sequence length="81" mass="8762">GHCGRGVPRKGVRTQGYVFLRRWANAETPGLDCRHAARPSEIGRLTGTPQLVPAPSHVSPPRPRRRRPSCFLRAGAGALLG</sequence>
<accession>A0ABQ9W083</accession>
<gene>
    <name evidence="2" type="ORF">P7K49_005675</name>
</gene>
<proteinExistence type="predicted"/>
<evidence type="ECO:0000256" key="1">
    <source>
        <dbReference type="SAM" id="MobiDB-lite"/>
    </source>
</evidence>
<evidence type="ECO:0000313" key="2">
    <source>
        <dbReference type="EMBL" id="KAK2115049.1"/>
    </source>
</evidence>
<feature type="region of interest" description="Disordered" evidence="1">
    <location>
        <begin position="42"/>
        <end position="69"/>
    </location>
</feature>
<evidence type="ECO:0008006" key="4">
    <source>
        <dbReference type="Google" id="ProtNLM"/>
    </source>
</evidence>
<evidence type="ECO:0000313" key="3">
    <source>
        <dbReference type="Proteomes" id="UP001266305"/>
    </source>
</evidence>
<comment type="caution">
    <text evidence="2">The sequence shown here is derived from an EMBL/GenBank/DDBJ whole genome shotgun (WGS) entry which is preliminary data.</text>
</comment>